<keyword evidence="2" id="KW-0255">Endonuclease</keyword>
<proteinExistence type="predicted"/>
<keyword evidence="2" id="KW-0540">Nuclease</keyword>
<dbReference type="Proteomes" id="UP001238179">
    <property type="component" value="Chromosome"/>
</dbReference>
<organism evidence="2 3">
    <name type="scientific">Mesoterricola silvestris</name>
    <dbReference type="NCBI Taxonomy" id="2927979"/>
    <lineage>
        <taxon>Bacteria</taxon>
        <taxon>Pseudomonadati</taxon>
        <taxon>Acidobacteriota</taxon>
        <taxon>Holophagae</taxon>
        <taxon>Holophagales</taxon>
        <taxon>Holophagaceae</taxon>
        <taxon>Mesoterricola</taxon>
    </lineage>
</organism>
<reference evidence="3" key="1">
    <citation type="journal article" date="2023" name="Int. J. Syst. Evol. Microbiol.">
        <title>Mesoterricola silvestris gen. nov., sp. nov., Mesoterricola sediminis sp. nov., Geothrix oryzae sp. nov., Geothrix edaphica sp. nov., Geothrix rubra sp. nov., and Geothrix limicola sp. nov., six novel members of Acidobacteriota isolated from soils.</title>
        <authorList>
            <person name="Itoh H."/>
            <person name="Sugisawa Y."/>
            <person name="Mise K."/>
            <person name="Xu Z."/>
            <person name="Kuniyasu M."/>
            <person name="Ushijima N."/>
            <person name="Kawano K."/>
            <person name="Kobayashi E."/>
            <person name="Shiratori Y."/>
            <person name="Masuda Y."/>
            <person name="Senoo K."/>
        </authorList>
    </citation>
    <scope>NUCLEOTIDE SEQUENCE [LARGE SCALE GENOMIC DNA]</scope>
    <source>
        <strain evidence="3">W79</strain>
    </source>
</reference>
<sequence length="891" mass="99450">MTTEQTIETMAMNVLASQPSRGAGDVREIVAGLTSVMSPPGTAGTDAMIEAISKRIEVRLEITMEDATVIQVAFEPWLEGRRADVEFSYWNRYRRLLGNSLPRSVVGTIDRDTDRIVGLLENPLRPGPWKRRGLGVGEVQSGKTGNYIGVACKAADLGYKFVVLLAGMQNNLRRQTQERVEDGFIGLDTDRLGAGVVHGNAEARTGVGVIDPTFQPISLTTKARDFKNEIAVSANISFSSVNAPIILVVKKQKRVLENLTAWLRSNNRASGGVICGVPMLLLDDEADNASINTRADNDPTQINRLIRELLNQFEQNAYLGYTATPFANIFIDPDTNDQMLQEDLFPRDFIVALDAPVNYVGPSKVFLSEDEPGILREVGDHLEAFPEKHKIDHGIAFLPESLLEAVRSFILTRAIRMLRGATHAHNSMLVNVSRFNSVQGQVTALITDYLTDLRNAVQAHSALPTVKALEDMTMSSLHATWDKEFSSAHDSWPEIQGVLNEAVGPIVVKTINNRSTDTLDYKGRKDDGLNVIAVGGLGLSRGFTLEGLTVSYFIRNSIMYDCLLQMGRWFGYRDGYFDVCRLYMTPDATSWYRHIAGASIELRDEIKRMERENRTPMEFGLKVRAHPDSLIVTARNKMKQGTVVTLSVSLRARLIETVFLRRDSIRQNRQLFERTVARLDSIYPGKAEDAAEGIFWKSVDAEDVKGLIQGWKNHDLNPQTMAGPVIRFLEEHQEKYLSHWDVCLYSPGNEESPVEVSGHMIRPAFRSVKDKADYYQVSGKSSRVASRGNEKAGLSEAEIQEAKEAFKKDHPGKQANVSDAYYRSARQRPLLMLHVLSLEKEDSWVPAWGISFPGRLPEGDTVEYVVNTTWFREQATDEVDEESMEAGSDEG</sequence>
<keyword evidence="3" id="KW-1185">Reference proteome</keyword>
<dbReference type="KEGG" id="msil:METEAL_07260"/>
<evidence type="ECO:0000313" key="2">
    <source>
        <dbReference type="EMBL" id="BDU71552.1"/>
    </source>
</evidence>
<dbReference type="AlphaFoldDB" id="A0AA48GPE1"/>
<dbReference type="GO" id="GO:0004519">
    <property type="term" value="F:endonuclease activity"/>
    <property type="evidence" value="ECO:0007669"/>
    <property type="project" value="UniProtKB-KW"/>
</dbReference>
<dbReference type="EMBL" id="AP027080">
    <property type="protein sequence ID" value="BDU71552.1"/>
    <property type="molecule type" value="Genomic_DNA"/>
</dbReference>
<accession>A0AA48GPE1</accession>
<protein>
    <submittedName>
        <fullName evidence="2">Endonuclease</fullName>
    </submittedName>
</protein>
<dbReference type="RefSeq" id="WP_316414442.1">
    <property type="nucleotide sequence ID" value="NZ_AP027080.1"/>
</dbReference>
<name>A0AA48GPE1_9BACT</name>
<keyword evidence="2" id="KW-0378">Hydrolase</keyword>
<evidence type="ECO:0000259" key="1">
    <source>
        <dbReference type="Pfam" id="PF10593"/>
    </source>
</evidence>
<gene>
    <name evidence="2" type="ORF">METEAL_07260</name>
</gene>
<evidence type="ECO:0000313" key="3">
    <source>
        <dbReference type="Proteomes" id="UP001238179"/>
    </source>
</evidence>
<dbReference type="Pfam" id="PF10593">
    <property type="entry name" value="Z1"/>
    <property type="match status" value="1"/>
</dbReference>
<dbReference type="InterPro" id="IPR018310">
    <property type="entry name" value="Put_endonuclease_Z1-dom"/>
</dbReference>
<feature type="domain" description="Putative endonuclease Z1" evidence="1">
    <location>
        <begin position="401"/>
        <end position="630"/>
    </location>
</feature>